<evidence type="ECO:0000256" key="5">
    <source>
        <dbReference type="SAM" id="Coils"/>
    </source>
</evidence>
<feature type="domain" description="ENTH" evidence="7">
    <location>
        <begin position="485"/>
        <end position="613"/>
    </location>
</feature>
<dbReference type="GO" id="GO:0006897">
    <property type="term" value="P:endocytosis"/>
    <property type="evidence" value="ECO:0007669"/>
    <property type="project" value="InterPro"/>
</dbReference>
<dbReference type="GO" id="GO:0043325">
    <property type="term" value="F:phosphatidylinositol-3,4-bisphosphate binding"/>
    <property type="evidence" value="ECO:0007669"/>
    <property type="project" value="TreeGrafter"/>
</dbReference>
<evidence type="ECO:0000313" key="10">
    <source>
        <dbReference type="Proteomes" id="UP001213623"/>
    </source>
</evidence>
<dbReference type="Proteomes" id="UP001213623">
    <property type="component" value="Chromosome 1"/>
</dbReference>
<feature type="coiled-coil region" evidence="5">
    <location>
        <begin position="1459"/>
        <end position="1495"/>
    </location>
</feature>
<dbReference type="GO" id="GO:0035615">
    <property type="term" value="F:clathrin adaptor activity"/>
    <property type="evidence" value="ECO:0007669"/>
    <property type="project" value="TreeGrafter"/>
</dbReference>
<evidence type="ECO:0000256" key="4">
    <source>
        <dbReference type="ARBA" id="ARBA00023203"/>
    </source>
</evidence>
<keyword evidence="5" id="KW-0175">Coiled coil</keyword>
<feature type="compositionally biased region" description="Pro residues" evidence="6">
    <location>
        <begin position="762"/>
        <end position="771"/>
    </location>
</feature>
<dbReference type="GO" id="GO:0032051">
    <property type="term" value="F:clathrin light chain binding"/>
    <property type="evidence" value="ECO:0007669"/>
    <property type="project" value="TreeGrafter"/>
</dbReference>
<feature type="coiled-coil region" evidence="5">
    <location>
        <begin position="867"/>
        <end position="1046"/>
    </location>
</feature>
<sequence length="1503" mass="168511">MSESSSHRPLTGSSHSSASKETVHKIGMSLTIVSFAFFTISFLSSLMSFSGSAPPTSATYANSRLYGRCNPYLMPGYISHEPYPVWKTYETACQAPVILPHMLSLLPGAKLGPAAALRPQNTPQQAEDDVVRTLKNRTILLVGDAVDRAMVRDLCAMAGESSVAVDASHPWGSSLKQVSVLTGKSADHAVLADYCFLSQYSTLVTSFYHYGADTDELWRVQQPYFPPGPFEKRLKDLLQPYLKDMASKPIYNGVRASSSQPDLVVFSSGLWDLAAWAMEDESEHLDATGDLTEKRLEWWRSRMVDMLGELSKVVGKSVPVVWRSTHVPLATVKDTVESFLGSTHTTTPVAPTASGHFFAHPNRIAQLNEARKSFFPLQGHDRVRGRLSKTIWSETNQPKLLNMPFGEVTLGQPSNQDSLMNPGLESHSYLFWSMVSYTAVILGGCAPRTHRTPSLLEGRRLGTISVRSILLSRYAEQFFGTRPLDREKAEQELSMHLRKATSPEETSPKQKHVRKCIVYTWDHKSSQSIWTGLRSLPILNDEVQTFKALITVHKILQEGHPIVLREAQAQGNWFETCARMNREGPRGYGQLITAYVSLIQSKLRFHRVHKEFNGLFEYEEYISLKNIDNPDEGYETIMELMSLQDRIDKLQKQVFATLRGRANECQISALVPLVKESYGIYKFLTSMLRAMHRRTDAMDALEPLRGRYQQQHHELRRFYFECASLKYLTSLINVPKLNAEPPSLLAPPPDAPELPPREAPPREPTPPPPGPSQAEIDEQARMLKEFEDKQRRLKEQEEAEARRNEELAQQREREFAAQQASQAEQQRLAQEQLLRSQEMNQIHGRAAELERDLLFMRGQYERDQLLLHQYDARVKALEMELAGAAQNMQAQMGGKDEMLQQLQEQVDTWRKKYEALAKLYSQLRNEHLDLLGKYKQVQLKAGSAQEAINKMERMERDIKAKNLEMSDMIRERDRARLELDRMRGGEREEVERLKRELRFAEERAEDALQARGTEVSSIMSRMNAQISELEEALSSHKAQLEAKEAEALILQEGMDATIRQMNDIRLDQGTSDEALNAQIDTIILDNSKKLSAIIDSILQACADKLDDALYELESPASSGSSTTTPEYVLSLIEKTQSSCNEFAAVFSLHVEQQAGGDHVTVIKSANQMAQAAADSLVSFKGILRFSRDEDAVERLTQVAVETGSVLLRVFLNVQSYRLAGLTVAQRSHVVMQQNSLASQALGNLADTAQGLIASGQQLGAQSSDLGDLIEREMMSAASTIEQATLRLQALLGRDKTSSRYSSTELQVHDTILEAALAIMKAIGGLIRSATASQEEIVARGRGSSTVQQFYKKNNRWTEGLISAARAVAFASTMLIEAADGVIMGTHSLEQLIVASNEVSAATVQLVAASRVKSEFMSETQDRLERAAKAVTEACRALVKQVRMITDRHTSDEDVDYARMATHEFKVREMEQQVEVLKLEKELAQARRVLGAMRRAGYHATEDE</sequence>
<accession>A0AAF0ENT5</accession>
<dbReference type="Gene3D" id="1.20.1410.10">
    <property type="entry name" value="I/LWEQ domain"/>
    <property type="match status" value="1"/>
</dbReference>
<dbReference type="GO" id="GO:0030479">
    <property type="term" value="C:actin cortical patch"/>
    <property type="evidence" value="ECO:0007669"/>
    <property type="project" value="TreeGrafter"/>
</dbReference>
<dbReference type="SMART" id="SM00307">
    <property type="entry name" value="ILWEQ"/>
    <property type="match status" value="1"/>
</dbReference>
<proteinExistence type="inferred from homology"/>
<evidence type="ECO:0000256" key="1">
    <source>
        <dbReference type="ARBA" id="ARBA00004496"/>
    </source>
</evidence>
<dbReference type="GO" id="GO:0007015">
    <property type="term" value="P:actin filament organization"/>
    <property type="evidence" value="ECO:0007669"/>
    <property type="project" value="TreeGrafter"/>
</dbReference>
<dbReference type="EMBL" id="CP119892">
    <property type="protein sequence ID" value="WFD25457.1"/>
    <property type="molecule type" value="Genomic_DNA"/>
</dbReference>
<dbReference type="Pfam" id="PF01608">
    <property type="entry name" value="I_LWEQ"/>
    <property type="match status" value="1"/>
</dbReference>
<keyword evidence="10" id="KW-1185">Reference proteome</keyword>
<evidence type="ECO:0000313" key="9">
    <source>
        <dbReference type="EMBL" id="WFD25457.1"/>
    </source>
</evidence>
<evidence type="ECO:0000256" key="6">
    <source>
        <dbReference type="SAM" id="MobiDB-lite"/>
    </source>
</evidence>
<dbReference type="GO" id="GO:0051015">
    <property type="term" value="F:actin filament binding"/>
    <property type="evidence" value="ECO:0007669"/>
    <property type="project" value="TreeGrafter"/>
</dbReference>
<dbReference type="InterPro" id="IPR011417">
    <property type="entry name" value="ANTH_dom"/>
</dbReference>
<dbReference type="GO" id="GO:0080025">
    <property type="term" value="F:phosphatidylinositol-3,5-bisphosphate binding"/>
    <property type="evidence" value="ECO:0007669"/>
    <property type="project" value="TreeGrafter"/>
</dbReference>
<dbReference type="PANTHER" id="PTHR10407:SF15">
    <property type="entry name" value="HUNTINGTIN INTERACTING PROTEIN 1"/>
    <property type="match status" value="1"/>
</dbReference>
<evidence type="ECO:0000259" key="8">
    <source>
        <dbReference type="PROSITE" id="PS50945"/>
    </source>
</evidence>
<dbReference type="Pfam" id="PF07651">
    <property type="entry name" value="ANTH"/>
    <property type="match status" value="1"/>
</dbReference>
<feature type="compositionally biased region" description="Low complexity" evidence="6">
    <location>
        <begin position="816"/>
        <end position="828"/>
    </location>
</feature>
<evidence type="ECO:0000259" key="7">
    <source>
        <dbReference type="PROSITE" id="PS50942"/>
    </source>
</evidence>
<dbReference type="PANTHER" id="PTHR10407">
    <property type="entry name" value="HUNTINGTIN INTERACTING PROTEIN 1"/>
    <property type="match status" value="1"/>
</dbReference>
<feature type="compositionally biased region" description="Pro residues" evidence="6">
    <location>
        <begin position="744"/>
        <end position="754"/>
    </location>
</feature>
<dbReference type="InterPro" id="IPR035964">
    <property type="entry name" value="I/LWEQ_dom_sf"/>
</dbReference>
<feature type="region of interest" description="Disordered" evidence="6">
    <location>
        <begin position="791"/>
        <end position="828"/>
    </location>
</feature>
<feature type="compositionally biased region" description="Basic and acidic residues" evidence="6">
    <location>
        <begin position="791"/>
        <end position="815"/>
    </location>
</feature>
<dbReference type="GO" id="GO:0048268">
    <property type="term" value="P:clathrin coat assembly"/>
    <property type="evidence" value="ECO:0007669"/>
    <property type="project" value="TreeGrafter"/>
</dbReference>
<dbReference type="FunFam" id="1.25.40.90:FF:000021">
    <property type="entry name" value="Cytoskeleton assembly control protein Sla2"/>
    <property type="match status" value="1"/>
</dbReference>
<dbReference type="SUPFAM" id="SSF89009">
    <property type="entry name" value="GAT-like domain"/>
    <property type="match status" value="1"/>
</dbReference>
<gene>
    <name evidence="9" type="primary">SLA2</name>
    <name evidence="9" type="ORF">MNAN1_000417</name>
</gene>
<dbReference type="PROSITE" id="PS50942">
    <property type="entry name" value="ENTH"/>
    <property type="match status" value="1"/>
</dbReference>
<dbReference type="Gene3D" id="1.25.40.90">
    <property type="match status" value="1"/>
</dbReference>
<dbReference type="InterPro" id="IPR013809">
    <property type="entry name" value="ENTH"/>
</dbReference>
<dbReference type="SMART" id="SM00273">
    <property type="entry name" value="ENTH"/>
    <property type="match status" value="1"/>
</dbReference>
<dbReference type="InterPro" id="IPR008942">
    <property type="entry name" value="ENTH_VHS"/>
</dbReference>
<evidence type="ECO:0000256" key="3">
    <source>
        <dbReference type="ARBA" id="ARBA00022490"/>
    </source>
</evidence>
<comment type="similarity">
    <text evidence="2">Belongs to the SLA2 family.</text>
</comment>
<dbReference type="SUPFAM" id="SSF109885">
    <property type="entry name" value="I/LWEQ domain"/>
    <property type="match status" value="1"/>
</dbReference>
<organism evidence="9 10">
    <name type="scientific">Malassezia nana</name>
    <dbReference type="NCBI Taxonomy" id="180528"/>
    <lineage>
        <taxon>Eukaryota</taxon>
        <taxon>Fungi</taxon>
        <taxon>Dikarya</taxon>
        <taxon>Basidiomycota</taxon>
        <taxon>Ustilaginomycotina</taxon>
        <taxon>Malasseziomycetes</taxon>
        <taxon>Malasseziales</taxon>
        <taxon>Malasseziaceae</taxon>
        <taxon>Malassezia</taxon>
    </lineage>
</organism>
<name>A0AAF0ENT5_9BASI</name>
<feature type="region of interest" description="Disordered" evidence="6">
    <location>
        <begin position="742"/>
        <end position="774"/>
    </location>
</feature>
<keyword evidence="3" id="KW-0963">Cytoplasm</keyword>
<evidence type="ECO:0000256" key="2">
    <source>
        <dbReference type="ARBA" id="ARBA00010135"/>
    </source>
</evidence>
<dbReference type="SUPFAM" id="SSF48464">
    <property type="entry name" value="ENTH/VHS domain"/>
    <property type="match status" value="1"/>
</dbReference>
<reference evidence="9" key="1">
    <citation type="submission" date="2023-03" db="EMBL/GenBank/DDBJ databases">
        <title>Mating type loci evolution in Malassezia.</title>
        <authorList>
            <person name="Coelho M.A."/>
        </authorList>
    </citation>
    <scope>NUCLEOTIDE SEQUENCE</scope>
    <source>
        <strain evidence="9">CBS 9557</strain>
    </source>
</reference>
<dbReference type="InterPro" id="IPR002558">
    <property type="entry name" value="ILWEQ_dom"/>
</dbReference>
<keyword evidence="4" id="KW-0009">Actin-binding</keyword>
<dbReference type="PROSITE" id="PS50945">
    <property type="entry name" value="I_LWEQ"/>
    <property type="match status" value="1"/>
</dbReference>
<feature type="domain" description="I/LWEQ" evidence="8">
    <location>
        <begin position="1257"/>
        <end position="1500"/>
    </location>
</feature>
<dbReference type="GO" id="GO:0030136">
    <property type="term" value="C:clathrin-coated vesicle"/>
    <property type="evidence" value="ECO:0007669"/>
    <property type="project" value="TreeGrafter"/>
</dbReference>
<comment type="subcellular location">
    <subcellularLocation>
        <location evidence="1">Cytoplasm</location>
    </subcellularLocation>
</comment>
<protein>
    <submittedName>
        <fullName evidence="9">Sla2 Src-like adaptor 2</fullName>
    </submittedName>
</protein>
<dbReference type="InterPro" id="IPR030224">
    <property type="entry name" value="Sla2_fam"/>
</dbReference>
<dbReference type="CDD" id="cd17007">
    <property type="entry name" value="ANTH_N_Sla2p"/>
    <property type="match status" value="1"/>
</dbReference>